<name>A0A0A0L8K3_CUCSA</name>
<keyword evidence="2" id="KW-1185">Reference proteome</keyword>
<gene>
    <name evidence="1" type="ORF">Csa_3G556190</name>
</gene>
<dbReference type="AlphaFoldDB" id="A0A0A0L8K3"/>
<reference evidence="1 2" key="1">
    <citation type="journal article" date="2009" name="Nat. Genet.">
        <title>The genome of the cucumber, Cucumis sativus L.</title>
        <authorList>
            <person name="Huang S."/>
            <person name="Li R."/>
            <person name="Zhang Z."/>
            <person name="Li L."/>
            <person name="Gu X."/>
            <person name="Fan W."/>
            <person name="Lucas W.J."/>
            <person name="Wang X."/>
            <person name="Xie B."/>
            <person name="Ni P."/>
            <person name="Ren Y."/>
            <person name="Zhu H."/>
            <person name="Li J."/>
            <person name="Lin K."/>
            <person name="Jin W."/>
            <person name="Fei Z."/>
            <person name="Li G."/>
            <person name="Staub J."/>
            <person name="Kilian A."/>
            <person name="van der Vossen E.A."/>
            <person name="Wu Y."/>
            <person name="Guo J."/>
            <person name="He J."/>
            <person name="Jia Z."/>
            <person name="Ren Y."/>
            <person name="Tian G."/>
            <person name="Lu Y."/>
            <person name="Ruan J."/>
            <person name="Qian W."/>
            <person name="Wang M."/>
            <person name="Huang Q."/>
            <person name="Li B."/>
            <person name="Xuan Z."/>
            <person name="Cao J."/>
            <person name="Asan"/>
            <person name="Wu Z."/>
            <person name="Zhang J."/>
            <person name="Cai Q."/>
            <person name="Bai Y."/>
            <person name="Zhao B."/>
            <person name="Han Y."/>
            <person name="Li Y."/>
            <person name="Li X."/>
            <person name="Wang S."/>
            <person name="Shi Q."/>
            <person name="Liu S."/>
            <person name="Cho W.K."/>
            <person name="Kim J.Y."/>
            <person name="Xu Y."/>
            <person name="Heller-Uszynska K."/>
            <person name="Miao H."/>
            <person name="Cheng Z."/>
            <person name="Zhang S."/>
            <person name="Wu J."/>
            <person name="Yang Y."/>
            <person name="Kang H."/>
            <person name="Li M."/>
            <person name="Liang H."/>
            <person name="Ren X."/>
            <person name="Shi Z."/>
            <person name="Wen M."/>
            <person name="Jian M."/>
            <person name="Yang H."/>
            <person name="Zhang G."/>
            <person name="Yang Z."/>
            <person name="Chen R."/>
            <person name="Liu S."/>
            <person name="Li J."/>
            <person name="Ma L."/>
            <person name="Liu H."/>
            <person name="Zhou Y."/>
            <person name="Zhao J."/>
            <person name="Fang X."/>
            <person name="Li G."/>
            <person name="Fang L."/>
            <person name="Li Y."/>
            <person name="Liu D."/>
            <person name="Zheng H."/>
            <person name="Zhang Y."/>
            <person name="Qin N."/>
            <person name="Li Z."/>
            <person name="Yang G."/>
            <person name="Yang S."/>
            <person name="Bolund L."/>
            <person name="Kristiansen K."/>
            <person name="Zheng H."/>
            <person name="Li S."/>
            <person name="Zhang X."/>
            <person name="Yang H."/>
            <person name="Wang J."/>
            <person name="Sun R."/>
            <person name="Zhang B."/>
            <person name="Jiang S."/>
            <person name="Wang J."/>
            <person name="Du Y."/>
            <person name="Li S."/>
        </authorList>
    </citation>
    <scope>NUCLEOTIDE SEQUENCE [LARGE SCALE GENOMIC DNA]</scope>
    <source>
        <strain evidence="2">cv. 9930</strain>
    </source>
</reference>
<organism evidence="1 2">
    <name type="scientific">Cucumis sativus</name>
    <name type="common">Cucumber</name>
    <dbReference type="NCBI Taxonomy" id="3659"/>
    <lineage>
        <taxon>Eukaryota</taxon>
        <taxon>Viridiplantae</taxon>
        <taxon>Streptophyta</taxon>
        <taxon>Embryophyta</taxon>
        <taxon>Tracheophyta</taxon>
        <taxon>Spermatophyta</taxon>
        <taxon>Magnoliopsida</taxon>
        <taxon>eudicotyledons</taxon>
        <taxon>Gunneridae</taxon>
        <taxon>Pentapetalae</taxon>
        <taxon>rosids</taxon>
        <taxon>fabids</taxon>
        <taxon>Cucurbitales</taxon>
        <taxon>Cucurbitaceae</taxon>
        <taxon>Benincaseae</taxon>
        <taxon>Cucumis</taxon>
    </lineage>
</organism>
<dbReference type="Gramene" id="KGN58143">
    <property type="protein sequence ID" value="KGN58143"/>
    <property type="gene ID" value="Csa_3G556190"/>
</dbReference>
<accession>A0A0A0L8K3</accession>
<reference evidence="1 2" key="4">
    <citation type="journal article" date="2011" name="BMC Genomics">
        <title>RNA-Seq improves annotation of protein-coding genes in the cucumber genome.</title>
        <authorList>
            <person name="Li Z."/>
            <person name="Zhang Z."/>
            <person name="Yan P."/>
            <person name="Huang S."/>
            <person name="Fei Z."/>
            <person name="Lin K."/>
        </authorList>
    </citation>
    <scope>NUCLEOTIDE SEQUENCE [LARGE SCALE GENOMIC DNA]</scope>
    <source>
        <strain evidence="2">cv. 9930</strain>
    </source>
</reference>
<sequence length="94" mass="11182">MEIGEFKTKVDASIQYTMERMRIRVVFQHSQGTLMKAVAEAKELTIELIAAQPYDIFVWVKKRYMSWGDREGFEIRCNEFLLRNCPIFFVNVIR</sequence>
<proteinExistence type="predicted"/>
<reference evidence="1 2" key="3">
    <citation type="journal article" date="2010" name="BMC Genomics">
        <title>Transcriptome sequencing and comparative analysis of cucumber flowers with different sex types.</title>
        <authorList>
            <person name="Guo S."/>
            <person name="Zheng Y."/>
            <person name="Joung J.G."/>
            <person name="Liu S."/>
            <person name="Zhang Z."/>
            <person name="Crasta O.R."/>
            <person name="Sobral B.W."/>
            <person name="Xu Y."/>
            <person name="Huang S."/>
            <person name="Fei Z."/>
        </authorList>
    </citation>
    <scope>NUCLEOTIDE SEQUENCE [LARGE SCALE GENOMIC DNA]</scope>
    <source>
        <strain evidence="2">cv. 9930</strain>
    </source>
</reference>
<dbReference type="EMBL" id="CM002924">
    <property type="protein sequence ID" value="KGN58143.1"/>
    <property type="molecule type" value="Genomic_DNA"/>
</dbReference>
<reference evidence="1 2" key="2">
    <citation type="journal article" date="2009" name="PLoS ONE">
        <title>An integrated genetic and cytogenetic map of the cucumber genome.</title>
        <authorList>
            <person name="Ren Y."/>
            <person name="Zhang Z."/>
            <person name="Liu J."/>
            <person name="Staub J.E."/>
            <person name="Han Y."/>
            <person name="Cheng Z."/>
            <person name="Li X."/>
            <person name="Lu J."/>
            <person name="Miao H."/>
            <person name="Kang H."/>
            <person name="Xie B."/>
            <person name="Gu X."/>
            <person name="Wang X."/>
            <person name="Du Y."/>
            <person name="Jin W."/>
            <person name="Huang S."/>
        </authorList>
    </citation>
    <scope>NUCLEOTIDE SEQUENCE [LARGE SCALE GENOMIC DNA]</scope>
    <source>
        <strain evidence="2">cv. 9930</strain>
    </source>
</reference>
<protein>
    <submittedName>
        <fullName evidence="1">Uncharacterized protein</fullName>
    </submittedName>
</protein>
<evidence type="ECO:0000313" key="2">
    <source>
        <dbReference type="Proteomes" id="UP000029981"/>
    </source>
</evidence>
<evidence type="ECO:0000313" key="1">
    <source>
        <dbReference type="EMBL" id="KGN58143.1"/>
    </source>
</evidence>
<dbReference type="Proteomes" id="UP000029981">
    <property type="component" value="Chromosome 3"/>
</dbReference>